<dbReference type="InterPro" id="IPR007887">
    <property type="entry name" value="MecA_N"/>
</dbReference>
<reference evidence="4 5" key="1">
    <citation type="submission" date="2020-09" db="EMBL/GenBank/DDBJ databases">
        <title>Biosynthesis of the nuclear factor of activated T cells inhibitor NFAT-133 and its congeners in Streptomyces pactum.</title>
        <authorList>
            <person name="Zhou W."/>
            <person name="Posri P."/>
            <person name="Abugrain M.E."/>
            <person name="Weisberg A.J."/>
            <person name="Chang J.H."/>
            <person name="Mahmud T."/>
        </authorList>
    </citation>
    <scope>NUCLEOTIDE SEQUENCE [LARGE SCALE GENOMIC DNA]</scope>
    <source>
        <strain evidence="4 5">ATCC 27456</strain>
    </source>
</reference>
<dbReference type="Pfam" id="PF05223">
    <property type="entry name" value="MecA_N"/>
    <property type="match status" value="1"/>
</dbReference>
<accession>A0ABS0NJ29</accession>
<dbReference type="InterPro" id="IPR001460">
    <property type="entry name" value="PCN-bd_Tpept"/>
</dbReference>
<feature type="domain" description="NTF2-like N-terminal transpeptidase" evidence="3">
    <location>
        <begin position="55"/>
        <end position="161"/>
    </location>
</feature>
<dbReference type="RefSeq" id="WP_197991924.1">
    <property type="nucleotide sequence ID" value="NZ_JACYXC010000001.1"/>
</dbReference>
<dbReference type="PANTHER" id="PTHR30627:SF24">
    <property type="entry name" value="PENICILLIN-BINDING PROTEIN 4B"/>
    <property type="match status" value="1"/>
</dbReference>
<evidence type="ECO:0000256" key="1">
    <source>
        <dbReference type="SAM" id="MobiDB-lite"/>
    </source>
</evidence>
<feature type="region of interest" description="Disordered" evidence="1">
    <location>
        <begin position="27"/>
        <end position="54"/>
    </location>
</feature>
<sequence length="556" mass="56469">MRKGARAAVAGGVFAVLLGVAGCGGGDSSGPDGGAAGDAPAARKKTGPPDATEVEDTAERFLKAWAAGDAAGAAALTDDPEAAETALTSFRKDAHVSEVELRAGRPTGAKVAFTVDARIAFQGKRAPLTYSSALTVVRDEAAGKAVVDWAPAVVHPKLRAGDTLRTGPAEAPPIKAVDRDGKELRAADHPALKAVLDGLRERYGDEAGGTAGVETYIARADGKGKDKGKGGAGEKDGDAGKLPDETLKVLSKGTPGTLRTTIDADLQSAAERAVGSRSKAAVVAVKPSTGEILAVANSPADGFNMAFQGSLAPGSTMKVISSAMLIDKGLAGYGKQHPCPKFFSYGGWKFQNDDKFEIAGGTFAQSFARSCNTAFISQAPKLSDDDLTKEARDVFGIGLNWQVGVATFDGAVPVQKDAPMAASLIGQGGVRMNPLNMASVAATVRSGVFRQPYLVAPSLDGRALAKAPRALKPSTAEQLRDLMRLTATSGTAAKAMAGVGGDMGAKTGSAEVDGQEKPNGWFTAYRGDLAAAAVVPASGHGGDTAGPIVASVLKAG</sequence>
<evidence type="ECO:0000313" key="5">
    <source>
        <dbReference type="Proteomes" id="UP000807371"/>
    </source>
</evidence>
<dbReference type="Proteomes" id="UP000807371">
    <property type="component" value="Unassembled WGS sequence"/>
</dbReference>
<dbReference type="InterPro" id="IPR050515">
    <property type="entry name" value="Beta-lactam/transpept"/>
</dbReference>
<protein>
    <submittedName>
        <fullName evidence="4">Penicillin-binding protein</fullName>
    </submittedName>
</protein>
<name>A0ABS0NJ29_9ACTN</name>
<feature type="domain" description="Penicillin-binding protein transpeptidase" evidence="2">
    <location>
        <begin position="281"/>
        <end position="553"/>
    </location>
</feature>
<keyword evidence="5" id="KW-1185">Reference proteome</keyword>
<gene>
    <name evidence="4" type="ORF">IHE55_10550</name>
</gene>
<evidence type="ECO:0000259" key="2">
    <source>
        <dbReference type="Pfam" id="PF00905"/>
    </source>
</evidence>
<proteinExistence type="predicted"/>
<dbReference type="EMBL" id="JACYXC010000001">
    <property type="protein sequence ID" value="MBH5335205.1"/>
    <property type="molecule type" value="Genomic_DNA"/>
</dbReference>
<dbReference type="InterPro" id="IPR012338">
    <property type="entry name" value="Beta-lactam/transpept-like"/>
</dbReference>
<feature type="region of interest" description="Disordered" evidence="1">
    <location>
        <begin position="221"/>
        <end position="243"/>
    </location>
</feature>
<dbReference type="SUPFAM" id="SSF56601">
    <property type="entry name" value="beta-lactamase/transpeptidase-like"/>
    <property type="match status" value="1"/>
</dbReference>
<evidence type="ECO:0000313" key="4">
    <source>
        <dbReference type="EMBL" id="MBH5335205.1"/>
    </source>
</evidence>
<dbReference type="Gene3D" id="3.40.710.10">
    <property type="entry name" value="DD-peptidase/beta-lactamase superfamily"/>
    <property type="match status" value="1"/>
</dbReference>
<organism evidence="4 5">
    <name type="scientific">Streptomyces pactum</name>
    <dbReference type="NCBI Taxonomy" id="68249"/>
    <lineage>
        <taxon>Bacteria</taxon>
        <taxon>Bacillati</taxon>
        <taxon>Actinomycetota</taxon>
        <taxon>Actinomycetes</taxon>
        <taxon>Kitasatosporales</taxon>
        <taxon>Streptomycetaceae</taxon>
        <taxon>Streptomyces</taxon>
    </lineage>
</organism>
<comment type="caution">
    <text evidence="4">The sequence shown here is derived from an EMBL/GenBank/DDBJ whole genome shotgun (WGS) entry which is preliminary data.</text>
</comment>
<dbReference type="Pfam" id="PF00905">
    <property type="entry name" value="Transpeptidase"/>
    <property type="match status" value="1"/>
</dbReference>
<feature type="compositionally biased region" description="Gly residues" evidence="1">
    <location>
        <begin position="27"/>
        <end position="36"/>
    </location>
</feature>
<dbReference type="PROSITE" id="PS51257">
    <property type="entry name" value="PROKAR_LIPOPROTEIN"/>
    <property type="match status" value="1"/>
</dbReference>
<evidence type="ECO:0000259" key="3">
    <source>
        <dbReference type="Pfam" id="PF05223"/>
    </source>
</evidence>
<dbReference type="PANTHER" id="PTHR30627">
    <property type="entry name" value="PEPTIDOGLYCAN D,D-TRANSPEPTIDASE"/>
    <property type="match status" value="1"/>
</dbReference>